<protein>
    <submittedName>
        <fullName evidence="1">Uncharacterized protein</fullName>
    </submittedName>
</protein>
<evidence type="ECO:0000313" key="2">
    <source>
        <dbReference type="Proteomes" id="UP000254512"/>
    </source>
</evidence>
<evidence type="ECO:0000313" key="1">
    <source>
        <dbReference type="EMBL" id="STO57448.1"/>
    </source>
</evidence>
<dbReference type="AlphaFoldDB" id="A0A377HMJ1"/>
<dbReference type="RefSeq" id="WP_115659743.1">
    <property type="nucleotide sequence ID" value="NZ_UGHD01000002.1"/>
</dbReference>
<proteinExistence type="predicted"/>
<name>A0A377HMJ1_GRIHO</name>
<gene>
    <name evidence="1" type="ORF">NCTC11645_01840</name>
</gene>
<dbReference type="Proteomes" id="UP000254512">
    <property type="component" value="Unassembled WGS sequence"/>
</dbReference>
<accession>A0A377HMJ1</accession>
<organism evidence="1 2">
    <name type="scientific">Grimontia hollisae</name>
    <name type="common">Vibrio hollisae</name>
    <dbReference type="NCBI Taxonomy" id="673"/>
    <lineage>
        <taxon>Bacteria</taxon>
        <taxon>Pseudomonadati</taxon>
        <taxon>Pseudomonadota</taxon>
        <taxon>Gammaproteobacteria</taxon>
        <taxon>Vibrionales</taxon>
        <taxon>Vibrionaceae</taxon>
        <taxon>Grimontia</taxon>
    </lineage>
</organism>
<sequence length="61" mass="6754">MTEGIQQLHAITEQVENEAKQLASVPMFGSKIATPIRLLVVWMKGVNAQMTQMQNQLGGQE</sequence>
<dbReference type="EMBL" id="UGHD01000002">
    <property type="protein sequence ID" value="STO57448.1"/>
    <property type="molecule type" value="Genomic_DNA"/>
</dbReference>
<reference evidence="1 2" key="1">
    <citation type="submission" date="2018-06" db="EMBL/GenBank/DDBJ databases">
        <authorList>
            <consortium name="Pathogen Informatics"/>
            <person name="Doyle S."/>
        </authorList>
    </citation>
    <scope>NUCLEOTIDE SEQUENCE [LARGE SCALE GENOMIC DNA]</scope>
    <source>
        <strain evidence="1 2">NCTC11645</strain>
    </source>
</reference>